<comment type="pathway">
    <text evidence="4 19">Cell wall biogenesis; peptidoglycan biosynthesis.</text>
</comment>
<evidence type="ECO:0000256" key="8">
    <source>
        <dbReference type="ARBA" id="ARBA00022618"/>
    </source>
</evidence>
<feature type="active site" evidence="19">
    <location>
        <position position="335"/>
    </location>
</feature>
<feature type="active site" description="Proton donor" evidence="19">
    <location>
        <position position="265"/>
    </location>
</feature>
<dbReference type="InterPro" id="IPR036635">
    <property type="entry name" value="MurB_C_sf"/>
</dbReference>
<evidence type="ECO:0000256" key="16">
    <source>
        <dbReference type="ARBA" id="ARBA00023316"/>
    </source>
</evidence>
<dbReference type="EC" id="1.3.1.98" evidence="5 19"/>
<dbReference type="NCBIfam" id="NF010480">
    <property type="entry name" value="PRK13905.1"/>
    <property type="match status" value="1"/>
</dbReference>
<proteinExistence type="inferred from homology"/>
<accession>A7IC39</accession>
<dbReference type="EMBL" id="CP000781">
    <property type="protein sequence ID" value="ABS65582.1"/>
    <property type="molecule type" value="Genomic_DNA"/>
</dbReference>
<evidence type="ECO:0000256" key="12">
    <source>
        <dbReference type="ARBA" id="ARBA00022960"/>
    </source>
</evidence>
<evidence type="ECO:0000256" key="14">
    <source>
        <dbReference type="ARBA" id="ARBA00023002"/>
    </source>
</evidence>
<dbReference type="InterPro" id="IPR016169">
    <property type="entry name" value="FAD-bd_PCMH_sub2"/>
</dbReference>
<sequence>MAARQKPAMLALATLLWESDPYDGRTGRMSVAQTHPAGQGFEDLVPGLKARLPGLRGSLKANAPLAEFTWFRAGGPAQVLFVPADEDDLATFLAGLPAEVPVTVIGLGSNLIVRDGGVPGVVIRLARGFTDIAVEGNRIIAGAGVPDVKVARAAADAGLAGFSFLRGIPGAVGGALRMNGGAYGGETKDVLVSADAVTRAGAKVRFTNAEMGFTYRHCGVPADVVFTRAVFEGRPGDPAVIAAEMAKITESREATQPIKSRTGGSTFKNPPGTSAWKLVDAAGCRGLTIGRAQVSELHTNFLINLGGATAAEIEGLGEEVRRRVKAQCGIELEWEIKRIGLPAAS</sequence>
<evidence type="ECO:0000256" key="13">
    <source>
        <dbReference type="ARBA" id="ARBA00022984"/>
    </source>
</evidence>
<dbReference type="GO" id="GO:0071555">
    <property type="term" value="P:cell wall organization"/>
    <property type="evidence" value="ECO:0007669"/>
    <property type="project" value="UniProtKB-KW"/>
</dbReference>
<dbReference type="Gene3D" id="3.30.465.10">
    <property type="match status" value="1"/>
</dbReference>
<dbReference type="AlphaFoldDB" id="A7IC39"/>
<dbReference type="STRING" id="78245.Xaut_0324"/>
<evidence type="ECO:0000256" key="18">
    <source>
        <dbReference type="ARBA" id="ARBA00048914"/>
    </source>
</evidence>
<dbReference type="PROSITE" id="PS51387">
    <property type="entry name" value="FAD_PCMH"/>
    <property type="match status" value="1"/>
</dbReference>
<dbReference type="GO" id="GO:0009252">
    <property type="term" value="P:peptidoglycan biosynthetic process"/>
    <property type="evidence" value="ECO:0007669"/>
    <property type="project" value="UniProtKB-UniRule"/>
</dbReference>
<dbReference type="InterPro" id="IPR011601">
    <property type="entry name" value="MurB_C"/>
</dbReference>
<dbReference type="Gene3D" id="3.30.43.10">
    <property type="entry name" value="Uridine Diphospho-n-acetylenolpyruvylglucosamine Reductase, domain 2"/>
    <property type="match status" value="1"/>
</dbReference>
<evidence type="ECO:0000256" key="1">
    <source>
        <dbReference type="ARBA" id="ARBA00001974"/>
    </source>
</evidence>
<dbReference type="Proteomes" id="UP000002417">
    <property type="component" value="Chromosome"/>
</dbReference>
<keyword evidence="9 19" id="KW-0285">Flavoprotein</keyword>
<evidence type="ECO:0000256" key="3">
    <source>
        <dbReference type="ARBA" id="ARBA00004496"/>
    </source>
</evidence>
<keyword evidence="13 19" id="KW-0573">Peptidoglycan synthesis</keyword>
<dbReference type="PhylomeDB" id="A7IC39"/>
<gene>
    <name evidence="19" type="primary">murB</name>
    <name evidence="21" type="ordered locus">Xaut_0324</name>
</gene>
<dbReference type="UniPathway" id="UPA00219"/>
<evidence type="ECO:0000256" key="6">
    <source>
        <dbReference type="ARBA" id="ARBA00015188"/>
    </source>
</evidence>
<dbReference type="InterPro" id="IPR036318">
    <property type="entry name" value="FAD-bd_PCMH-like_sf"/>
</dbReference>
<comment type="function">
    <text evidence="2 19">Cell wall formation.</text>
</comment>
<dbReference type="SUPFAM" id="SSF56194">
    <property type="entry name" value="Uridine diphospho-N-Acetylenolpyruvylglucosamine reductase, MurB, C-terminal domain"/>
    <property type="match status" value="1"/>
</dbReference>
<dbReference type="HAMAP" id="MF_00037">
    <property type="entry name" value="MurB"/>
    <property type="match status" value="1"/>
</dbReference>
<dbReference type="PANTHER" id="PTHR21071:SF4">
    <property type="entry name" value="UDP-N-ACETYLENOLPYRUVOYLGLUCOSAMINE REDUCTASE"/>
    <property type="match status" value="1"/>
</dbReference>
<dbReference type="SUPFAM" id="SSF56176">
    <property type="entry name" value="FAD-binding/transporter-associated domain-like"/>
    <property type="match status" value="1"/>
</dbReference>
<keyword evidence="14 19" id="KW-0560">Oxidoreductase</keyword>
<dbReference type="eggNOG" id="COG0812">
    <property type="taxonomic scope" value="Bacteria"/>
</dbReference>
<dbReference type="InterPro" id="IPR016167">
    <property type="entry name" value="FAD-bd_PCMH_sub1"/>
</dbReference>
<evidence type="ECO:0000256" key="17">
    <source>
        <dbReference type="ARBA" id="ARBA00031026"/>
    </source>
</evidence>
<keyword evidence="8 19" id="KW-0132">Cell division</keyword>
<organism evidence="21 22">
    <name type="scientific">Xanthobacter autotrophicus (strain ATCC BAA-1158 / Py2)</name>
    <dbReference type="NCBI Taxonomy" id="78245"/>
    <lineage>
        <taxon>Bacteria</taxon>
        <taxon>Pseudomonadati</taxon>
        <taxon>Pseudomonadota</taxon>
        <taxon>Alphaproteobacteria</taxon>
        <taxon>Hyphomicrobiales</taxon>
        <taxon>Xanthobacteraceae</taxon>
        <taxon>Xanthobacter</taxon>
    </lineage>
</organism>
<evidence type="ECO:0000256" key="9">
    <source>
        <dbReference type="ARBA" id="ARBA00022630"/>
    </source>
</evidence>
<dbReference type="Pfam" id="PF02873">
    <property type="entry name" value="MurB_C"/>
    <property type="match status" value="1"/>
</dbReference>
<dbReference type="GO" id="GO:0008360">
    <property type="term" value="P:regulation of cell shape"/>
    <property type="evidence" value="ECO:0007669"/>
    <property type="project" value="UniProtKB-KW"/>
</dbReference>
<keyword evidence="11 19" id="KW-0521">NADP</keyword>
<dbReference type="Pfam" id="PF01565">
    <property type="entry name" value="FAD_binding_4"/>
    <property type="match status" value="1"/>
</dbReference>
<evidence type="ECO:0000256" key="15">
    <source>
        <dbReference type="ARBA" id="ARBA00023306"/>
    </source>
</evidence>
<name>A7IC39_XANP2</name>
<reference evidence="21 22" key="1">
    <citation type="submission" date="2007-07" db="EMBL/GenBank/DDBJ databases">
        <title>Complete sequence of chromosome of Xanthobacter autotrophicus Py2.</title>
        <authorList>
            <consortium name="US DOE Joint Genome Institute"/>
            <person name="Copeland A."/>
            <person name="Lucas S."/>
            <person name="Lapidus A."/>
            <person name="Barry K."/>
            <person name="Glavina del Rio T."/>
            <person name="Hammon N."/>
            <person name="Israni S."/>
            <person name="Dalin E."/>
            <person name="Tice H."/>
            <person name="Pitluck S."/>
            <person name="Sims D."/>
            <person name="Brettin T."/>
            <person name="Bruce D."/>
            <person name="Detter J.C."/>
            <person name="Han C."/>
            <person name="Tapia R."/>
            <person name="Brainard J."/>
            <person name="Schmutz J."/>
            <person name="Larimer F."/>
            <person name="Land M."/>
            <person name="Hauser L."/>
            <person name="Kyrpides N."/>
            <person name="Kim E."/>
            <person name="Ensigns S.A."/>
            <person name="Richardson P."/>
        </authorList>
    </citation>
    <scope>NUCLEOTIDE SEQUENCE [LARGE SCALE GENOMIC DNA]</scope>
    <source>
        <strain evidence="22">ATCC BAA-1158 / Py2</strain>
    </source>
</reference>
<evidence type="ECO:0000256" key="10">
    <source>
        <dbReference type="ARBA" id="ARBA00022827"/>
    </source>
</evidence>
<keyword evidence="10 19" id="KW-0274">FAD</keyword>
<comment type="similarity">
    <text evidence="19">Belongs to the MurB family.</text>
</comment>
<dbReference type="InterPro" id="IPR016166">
    <property type="entry name" value="FAD-bd_PCMH"/>
</dbReference>
<evidence type="ECO:0000256" key="5">
    <source>
        <dbReference type="ARBA" id="ARBA00012518"/>
    </source>
</evidence>
<evidence type="ECO:0000256" key="7">
    <source>
        <dbReference type="ARBA" id="ARBA00022490"/>
    </source>
</evidence>
<keyword evidence="16 19" id="KW-0961">Cell wall biogenesis/degradation</keyword>
<comment type="cofactor">
    <cofactor evidence="1 19">
        <name>FAD</name>
        <dbReference type="ChEBI" id="CHEBI:57692"/>
    </cofactor>
</comment>
<feature type="active site" evidence="19">
    <location>
        <position position="216"/>
    </location>
</feature>
<protein>
    <recommendedName>
        <fullName evidence="6 19">UDP-N-acetylenolpyruvoylglucosamine reductase</fullName>
        <ecNumber evidence="5 19">1.3.1.98</ecNumber>
    </recommendedName>
    <alternativeName>
        <fullName evidence="17 19">UDP-N-acetylmuramate dehydrogenase</fullName>
    </alternativeName>
</protein>
<dbReference type="GO" id="GO:0005829">
    <property type="term" value="C:cytosol"/>
    <property type="evidence" value="ECO:0007669"/>
    <property type="project" value="TreeGrafter"/>
</dbReference>
<dbReference type="HOGENOM" id="CLU_035304_1_0_5"/>
<evidence type="ECO:0000256" key="4">
    <source>
        <dbReference type="ARBA" id="ARBA00004752"/>
    </source>
</evidence>
<dbReference type="GO" id="GO:0008762">
    <property type="term" value="F:UDP-N-acetylmuramate dehydrogenase activity"/>
    <property type="evidence" value="ECO:0007669"/>
    <property type="project" value="UniProtKB-UniRule"/>
</dbReference>
<dbReference type="InterPro" id="IPR006094">
    <property type="entry name" value="Oxid_FAD_bind_N"/>
</dbReference>
<evidence type="ECO:0000313" key="21">
    <source>
        <dbReference type="EMBL" id="ABS65582.1"/>
    </source>
</evidence>
<evidence type="ECO:0000256" key="11">
    <source>
        <dbReference type="ARBA" id="ARBA00022857"/>
    </source>
</evidence>
<dbReference type="PANTHER" id="PTHR21071">
    <property type="entry name" value="UDP-N-ACETYLENOLPYRUVOYLGLUCOSAMINE REDUCTASE"/>
    <property type="match status" value="1"/>
</dbReference>
<comment type="catalytic activity">
    <reaction evidence="18 19">
        <text>UDP-N-acetyl-alpha-D-muramate + NADP(+) = UDP-N-acetyl-3-O-(1-carboxyvinyl)-alpha-D-glucosamine + NADPH + H(+)</text>
        <dbReference type="Rhea" id="RHEA:12248"/>
        <dbReference type="ChEBI" id="CHEBI:15378"/>
        <dbReference type="ChEBI" id="CHEBI:57783"/>
        <dbReference type="ChEBI" id="CHEBI:58349"/>
        <dbReference type="ChEBI" id="CHEBI:68483"/>
        <dbReference type="ChEBI" id="CHEBI:70757"/>
        <dbReference type="EC" id="1.3.1.98"/>
    </reaction>
</comment>
<evidence type="ECO:0000259" key="20">
    <source>
        <dbReference type="PROSITE" id="PS51387"/>
    </source>
</evidence>
<evidence type="ECO:0000256" key="2">
    <source>
        <dbReference type="ARBA" id="ARBA00003921"/>
    </source>
</evidence>
<dbReference type="KEGG" id="xau:Xaut_0324"/>
<dbReference type="Gene3D" id="3.90.78.10">
    <property type="entry name" value="UDP-N-acetylenolpyruvoylglucosamine reductase, C-terminal domain"/>
    <property type="match status" value="1"/>
</dbReference>
<evidence type="ECO:0000313" key="22">
    <source>
        <dbReference type="Proteomes" id="UP000002417"/>
    </source>
</evidence>
<comment type="subcellular location">
    <subcellularLocation>
        <location evidence="3 19">Cytoplasm</location>
    </subcellularLocation>
</comment>
<dbReference type="GO" id="GO:0051301">
    <property type="term" value="P:cell division"/>
    <property type="evidence" value="ECO:0007669"/>
    <property type="project" value="UniProtKB-KW"/>
</dbReference>
<evidence type="ECO:0000256" key="19">
    <source>
        <dbReference type="HAMAP-Rule" id="MF_00037"/>
    </source>
</evidence>
<dbReference type="GO" id="GO:0071949">
    <property type="term" value="F:FAD binding"/>
    <property type="evidence" value="ECO:0007669"/>
    <property type="project" value="InterPro"/>
</dbReference>
<feature type="domain" description="FAD-binding PCMH-type" evidence="20">
    <location>
        <begin position="72"/>
        <end position="236"/>
    </location>
</feature>
<dbReference type="InterPro" id="IPR003170">
    <property type="entry name" value="MurB"/>
</dbReference>
<keyword evidence="22" id="KW-1185">Reference proteome</keyword>
<keyword evidence="7 19" id="KW-0963">Cytoplasm</keyword>
<keyword evidence="15 19" id="KW-0131">Cell cycle</keyword>
<keyword evidence="12 19" id="KW-0133">Cell shape</keyword>
<dbReference type="NCBIfam" id="TIGR00179">
    <property type="entry name" value="murB"/>
    <property type="match status" value="1"/>
</dbReference>